<evidence type="ECO:0000313" key="2">
    <source>
        <dbReference type="Proteomes" id="UP000796880"/>
    </source>
</evidence>
<dbReference type="SUPFAM" id="SSF141678">
    <property type="entry name" value="MAL13P1.257-like"/>
    <property type="match status" value="1"/>
</dbReference>
<dbReference type="Proteomes" id="UP000796880">
    <property type="component" value="Unassembled WGS sequence"/>
</dbReference>
<proteinExistence type="predicted"/>
<gene>
    <name evidence="1" type="ORF">FNV43_RR06727</name>
</gene>
<accession>A0A8K0MM21</accession>
<sequence length="158" mass="17685">MSAQLDNLTNLQPVEGFDSPNTMHFISLLCDDHDCASLNEVTLSLDAPKVETQCVGCRKPIKIKMKAFGYAFTKEDSDKKEFTPLLQFRCTQGFAPLYYTFDDDWQAEVESTGATVPVVGLSDNKELHHDINDEDGNPIGKIYNLETAFVPKSAWETD</sequence>
<dbReference type="InterPro" id="IPR008584">
    <property type="entry name" value="CXXC_Zn-binding_euk"/>
</dbReference>
<name>A0A8K0MM21_9ROSA</name>
<keyword evidence="2" id="KW-1185">Reference proteome</keyword>
<protein>
    <submittedName>
        <fullName evidence="1">Uncharacterized protein</fullName>
    </submittedName>
</protein>
<dbReference type="AlphaFoldDB" id="A0A8K0MM21"/>
<reference evidence="1" key="1">
    <citation type="submission" date="2020-03" db="EMBL/GenBank/DDBJ databases">
        <title>A high-quality chromosome-level genome assembly of a woody plant with both climbing and erect habits, Rhamnella rubrinervis.</title>
        <authorList>
            <person name="Lu Z."/>
            <person name="Yang Y."/>
            <person name="Zhu X."/>
            <person name="Sun Y."/>
        </authorList>
    </citation>
    <scope>NUCLEOTIDE SEQUENCE</scope>
    <source>
        <strain evidence="1">BYM</strain>
        <tissue evidence="1">Leaf</tissue>
    </source>
</reference>
<dbReference type="EMBL" id="VOIH02000003">
    <property type="protein sequence ID" value="KAF3450638.1"/>
    <property type="molecule type" value="Genomic_DNA"/>
</dbReference>
<dbReference type="OrthoDB" id="10248838at2759"/>
<organism evidence="1 2">
    <name type="scientific">Rhamnella rubrinervis</name>
    <dbReference type="NCBI Taxonomy" id="2594499"/>
    <lineage>
        <taxon>Eukaryota</taxon>
        <taxon>Viridiplantae</taxon>
        <taxon>Streptophyta</taxon>
        <taxon>Embryophyta</taxon>
        <taxon>Tracheophyta</taxon>
        <taxon>Spermatophyta</taxon>
        <taxon>Magnoliopsida</taxon>
        <taxon>eudicotyledons</taxon>
        <taxon>Gunneridae</taxon>
        <taxon>Pentapetalae</taxon>
        <taxon>rosids</taxon>
        <taxon>fabids</taxon>
        <taxon>Rosales</taxon>
        <taxon>Rhamnaceae</taxon>
        <taxon>rhamnoid group</taxon>
        <taxon>Rhamneae</taxon>
        <taxon>Rhamnella</taxon>
    </lineage>
</organism>
<comment type="caution">
    <text evidence="1">The sequence shown here is derived from an EMBL/GenBank/DDBJ whole genome shotgun (WGS) entry which is preliminary data.</text>
</comment>
<dbReference type="Pfam" id="PF05907">
    <property type="entry name" value="CXXC_Zn-b_euk"/>
    <property type="match status" value="1"/>
</dbReference>
<evidence type="ECO:0000313" key="1">
    <source>
        <dbReference type="EMBL" id="KAF3450638.1"/>
    </source>
</evidence>